<organism evidence="1 2">
    <name type="scientific">Mycoplasma haematolamae (strain Purdue)</name>
    <dbReference type="NCBI Taxonomy" id="1212765"/>
    <lineage>
        <taxon>Bacteria</taxon>
        <taxon>Bacillati</taxon>
        <taxon>Mycoplasmatota</taxon>
        <taxon>Mollicutes</taxon>
        <taxon>Mycoplasmataceae</taxon>
        <taxon>Mycoplasma</taxon>
    </lineage>
</organism>
<evidence type="ECO:0000313" key="1">
    <source>
        <dbReference type="EMBL" id="AFO51947.1"/>
    </source>
</evidence>
<dbReference type="Proteomes" id="UP000006502">
    <property type="component" value="Chromosome"/>
</dbReference>
<dbReference type="PATRIC" id="fig|1212765.3.peg.413"/>
<dbReference type="AlphaFoldDB" id="I7C642"/>
<gene>
    <name evidence="1" type="ordered locus">MHLP_01835</name>
</gene>
<evidence type="ECO:0000313" key="2">
    <source>
        <dbReference type="Proteomes" id="UP000006502"/>
    </source>
</evidence>
<dbReference type="KEGG" id="mhl:MHLP_01835"/>
<reference evidence="2" key="2">
    <citation type="submission" date="2012-07" db="EMBL/GenBank/DDBJ databases">
        <title>Complete genome sequence of 'Candidatus Mycoplasma haemolamae'.</title>
        <authorList>
            <person name="Guimaraes A.M.S."/>
            <person name="Toth B."/>
            <person name="Santos A.P."/>
            <person name="Nascimento N.C."/>
            <person name="Sojka J.E."/>
            <person name="Messick J.B."/>
        </authorList>
    </citation>
    <scope>NUCLEOTIDE SEQUENCE [LARGE SCALE GENOMIC DNA]</scope>
    <source>
        <strain evidence="2">Purdue</strain>
    </source>
</reference>
<dbReference type="HOGENOM" id="CLU_155846_0_0_14"/>
<dbReference type="EMBL" id="CP003731">
    <property type="protein sequence ID" value="AFO51947.1"/>
    <property type="molecule type" value="Genomic_DNA"/>
</dbReference>
<keyword evidence="2" id="KW-1185">Reference proteome</keyword>
<proteinExistence type="predicted"/>
<name>I7C642_MYCHA</name>
<accession>I7C642</accession>
<dbReference type="STRING" id="1212765.MHLP_01835"/>
<sequence>MALGIVAKTVLSAVALGGGVSAVATPIIVNQQGIHFKFIAKNGKDKSPIWLTCQEKEGKIAFPKDDPEKKIVSCAYSDSLEEVRKEDVKFLTELNRLRCDRPNGNIYIRECYVSQLEKLAPDQIRYVTN</sequence>
<reference evidence="1 2" key="1">
    <citation type="journal article" date="2012" name="J. Bacteriol.">
        <title>Genome Sequence of "Candidatus Mycoplasma haemolamae" Strain Purdue, a Red Blood Cell Pathogen of Alpacas (Vicugna pacos) and Llamas (Lama glama).</title>
        <authorList>
            <person name="Guimaraes A.M."/>
            <person name="Toth B."/>
            <person name="Santos A.P."/>
            <person name="do Nascimento N.C."/>
            <person name="Kritchevsky J.E."/>
            <person name="Messick J.B."/>
        </authorList>
    </citation>
    <scope>NUCLEOTIDE SEQUENCE [LARGE SCALE GENOMIC DNA]</scope>
    <source>
        <strain evidence="1 2">Purdue</strain>
    </source>
</reference>
<protein>
    <submittedName>
        <fullName evidence="1">Uncharacterized protein</fullName>
    </submittedName>
</protein>